<dbReference type="Gene3D" id="2.60.40.10">
    <property type="entry name" value="Immunoglobulins"/>
    <property type="match status" value="2"/>
</dbReference>
<dbReference type="SUPFAM" id="SSF48726">
    <property type="entry name" value="Immunoglobulin"/>
    <property type="match status" value="1"/>
</dbReference>
<dbReference type="AlphaFoldDB" id="A0AAV7BMD6"/>
<dbReference type="EMBL" id="WNYA01000004">
    <property type="protein sequence ID" value="KAG8573834.1"/>
    <property type="molecule type" value="Genomic_DNA"/>
</dbReference>
<name>A0AAV7BMD6_ENGPU</name>
<feature type="non-terminal residue" evidence="1">
    <location>
        <position position="1"/>
    </location>
</feature>
<gene>
    <name evidence="1" type="ORF">GDO81_008870</name>
</gene>
<dbReference type="Proteomes" id="UP000824782">
    <property type="component" value="Unassembled WGS sequence"/>
</dbReference>
<reference evidence="1" key="1">
    <citation type="thesis" date="2020" institute="ProQuest LLC" country="789 East Eisenhower Parkway, Ann Arbor, MI, USA">
        <title>Comparative Genomics and Chromosome Evolution.</title>
        <authorList>
            <person name="Mudd A.B."/>
        </authorList>
    </citation>
    <scope>NUCLEOTIDE SEQUENCE</scope>
    <source>
        <strain evidence="1">237g6f4</strain>
        <tissue evidence="1">Blood</tissue>
    </source>
</reference>
<organism evidence="1 2">
    <name type="scientific">Engystomops pustulosus</name>
    <name type="common">Tungara frog</name>
    <name type="synonym">Physalaemus pustulosus</name>
    <dbReference type="NCBI Taxonomy" id="76066"/>
    <lineage>
        <taxon>Eukaryota</taxon>
        <taxon>Metazoa</taxon>
        <taxon>Chordata</taxon>
        <taxon>Craniata</taxon>
        <taxon>Vertebrata</taxon>
        <taxon>Euteleostomi</taxon>
        <taxon>Amphibia</taxon>
        <taxon>Batrachia</taxon>
        <taxon>Anura</taxon>
        <taxon>Neobatrachia</taxon>
        <taxon>Hyloidea</taxon>
        <taxon>Leptodactylidae</taxon>
        <taxon>Leiuperinae</taxon>
        <taxon>Engystomops</taxon>
    </lineage>
</organism>
<dbReference type="InterPro" id="IPR036179">
    <property type="entry name" value="Ig-like_dom_sf"/>
</dbReference>
<dbReference type="EMBL" id="WNYA01000004">
    <property type="protein sequence ID" value="KAG8573835.1"/>
    <property type="molecule type" value="Genomic_DNA"/>
</dbReference>
<proteinExistence type="predicted"/>
<sequence length="393" mass="44178">LTEVFIKSFLAMFGAVLLGLIWGLSQDSLAQHCVEQLHRKESVTGKSITIPCSFSYPRTVIPDAVSFLVKAGYGNFCGRENEEIYDSLRNYTSAKYGGRLSVQLDLGSMTSSVTIKDLRMEDQLMYCCRFIILVSNKVIEKWQHPVGTFLMVEGEKAMILEEEFLLLALPGDTVTLIARFTIRNLTMTPRVTACGVFKGCGDEFYPGNCTQRNNESIAFIKIHNADTSVNDIYCYSVNVSVGGTNYTRRTNNGSRILVLGQGDTTKDNQTTEMEVMGSIILNCTLSLHKIISAASIENTSVLWTQVYWMYGEPREHFIYHPNQDYIHPEYKGKTKLIGHSDLLLEDFHGPDNLTLYCRIAIRFCSGNRNKNQENPIETILEEGPGILLRVIGK</sequence>
<comment type="caution">
    <text evidence="1">The sequence shown here is derived from an EMBL/GenBank/DDBJ whole genome shotgun (WGS) entry which is preliminary data.</text>
</comment>
<keyword evidence="2" id="KW-1185">Reference proteome</keyword>
<accession>A0AAV7BMD6</accession>
<evidence type="ECO:0000313" key="2">
    <source>
        <dbReference type="Proteomes" id="UP000824782"/>
    </source>
</evidence>
<evidence type="ECO:0000313" key="1">
    <source>
        <dbReference type="EMBL" id="KAG8573835.1"/>
    </source>
</evidence>
<protein>
    <recommendedName>
        <fullName evidence="3">Ig-like domain-containing protein</fullName>
    </recommendedName>
</protein>
<evidence type="ECO:0008006" key="3">
    <source>
        <dbReference type="Google" id="ProtNLM"/>
    </source>
</evidence>
<dbReference type="InterPro" id="IPR013783">
    <property type="entry name" value="Ig-like_fold"/>
</dbReference>